<feature type="region of interest" description="Disordered" evidence="1">
    <location>
        <begin position="77"/>
        <end position="119"/>
    </location>
</feature>
<dbReference type="EMBL" id="JBANDC010000001">
    <property type="protein sequence ID" value="MEM4985766.1"/>
    <property type="molecule type" value="Genomic_DNA"/>
</dbReference>
<feature type="compositionally biased region" description="Basic and acidic residues" evidence="1">
    <location>
        <begin position="91"/>
        <end position="109"/>
    </location>
</feature>
<accession>A0ABU9PP45</accession>
<gene>
    <name evidence="2" type="ORF">V8G57_00050</name>
</gene>
<protein>
    <recommendedName>
        <fullName evidence="4">Type III secretion regulatory protein HpaA</fullName>
    </recommendedName>
</protein>
<evidence type="ECO:0000256" key="1">
    <source>
        <dbReference type="SAM" id="MobiDB-lite"/>
    </source>
</evidence>
<feature type="compositionally biased region" description="Polar residues" evidence="1">
    <location>
        <begin position="1"/>
        <end position="13"/>
    </location>
</feature>
<reference evidence="2 3" key="1">
    <citation type="submission" date="2024-02" db="EMBL/GenBank/DDBJ databases">
        <title>Draft genome sequence of Collimonas sp. strain H4R21, an effective mineral-weathering bacterial strain isolated from the beech rhizosphere.</title>
        <authorList>
            <person name="Morin E."/>
            <person name="Uroz S."/>
            <person name="Leveau J.H.J."/>
            <person name="Kumar R."/>
            <person name="Rey M.W."/>
            <person name="Pham J."/>
        </authorList>
    </citation>
    <scope>NUCLEOTIDE SEQUENCE [LARGE SCALE GENOMIC DNA]</scope>
    <source>
        <strain evidence="2 3">H4R21</strain>
    </source>
</reference>
<organism evidence="2 3">
    <name type="scientific">Collimonas rhizosphaerae</name>
    <dbReference type="NCBI Taxonomy" id="3126357"/>
    <lineage>
        <taxon>Bacteria</taxon>
        <taxon>Pseudomonadati</taxon>
        <taxon>Pseudomonadota</taxon>
        <taxon>Betaproteobacteria</taxon>
        <taxon>Burkholderiales</taxon>
        <taxon>Oxalobacteraceae</taxon>
        <taxon>Collimonas</taxon>
    </lineage>
</organism>
<evidence type="ECO:0008006" key="4">
    <source>
        <dbReference type="Google" id="ProtNLM"/>
    </source>
</evidence>
<feature type="compositionally biased region" description="Low complexity" evidence="1">
    <location>
        <begin position="21"/>
        <end position="31"/>
    </location>
</feature>
<feature type="compositionally biased region" description="Basic residues" evidence="1">
    <location>
        <begin position="32"/>
        <end position="48"/>
    </location>
</feature>
<keyword evidence="3" id="KW-1185">Reference proteome</keyword>
<evidence type="ECO:0000313" key="3">
    <source>
        <dbReference type="Proteomes" id="UP001495910"/>
    </source>
</evidence>
<name>A0ABU9PP45_9BURK</name>
<dbReference type="Proteomes" id="UP001495910">
    <property type="component" value="Unassembled WGS sequence"/>
</dbReference>
<feature type="region of interest" description="Disordered" evidence="1">
    <location>
        <begin position="1"/>
        <end position="59"/>
    </location>
</feature>
<dbReference type="RefSeq" id="WP_342827682.1">
    <property type="nucleotide sequence ID" value="NZ_JBANDC010000001.1"/>
</dbReference>
<evidence type="ECO:0000313" key="2">
    <source>
        <dbReference type="EMBL" id="MEM4985766.1"/>
    </source>
</evidence>
<sequence length="300" mass="32808">MNISRINGWNSPHQADDEEQPIQQPLQLPVPGHHRHRAAALRARRQTARRGAGGDPEQVEAGALSDDLLMMLEEHTSSQRTEFNTINLRQSSDDGRPSDRDRREGRRDAAGNAGRMQFHAAGSARTINIMRAAKRPIRDEALLLGTWPLAHDTNLRLRGRAAAETALLGARDSLTSGKEQSGTTYKILAIMREFLQMPVADRTQTTTLHTVRDSLVALIEPGKQAVPAVNRGGNAGGDAPSAALLFRSGPVPRRTRTAAEETMNLLLPLLLLNLSRKRTDVECAIGVAMLSALILRGRGW</sequence>
<proteinExistence type="predicted"/>
<comment type="caution">
    <text evidence="2">The sequence shown here is derived from an EMBL/GenBank/DDBJ whole genome shotgun (WGS) entry which is preliminary data.</text>
</comment>
<feature type="compositionally biased region" description="Polar residues" evidence="1">
    <location>
        <begin position="78"/>
        <end position="88"/>
    </location>
</feature>